<dbReference type="Proteomes" id="UP000199045">
    <property type="component" value="Unassembled WGS sequence"/>
</dbReference>
<dbReference type="AlphaFoldDB" id="A0A1G8CEC5"/>
<accession>A0A1G8CEC5</accession>
<dbReference type="SUPFAM" id="SSF88946">
    <property type="entry name" value="Sigma2 domain of RNA polymerase sigma factors"/>
    <property type="match status" value="1"/>
</dbReference>
<dbReference type="OrthoDB" id="660457at2"/>
<gene>
    <name evidence="1" type="ORF">SAMN04488121_112114</name>
</gene>
<reference evidence="1 2" key="1">
    <citation type="submission" date="2016-10" db="EMBL/GenBank/DDBJ databases">
        <authorList>
            <person name="de Groot N.N."/>
        </authorList>
    </citation>
    <scope>NUCLEOTIDE SEQUENCE [LARGE SCALE GENOMIC DNA]</scope>
    <source>
        <strain evidence="1 2">DSM 527</strain>
    </source>
</reference>
<dbReference type="RefSeq" id="WP_143011656.1">
    <property type="nucleotide sequence ID" value="NZ_FNBN01000012.1"/>
</dbReference>
<sequence>MQHMDDSAMLIALKEGEIKAYQYFFMKYYKPLCLKARMMLNNMDEAELLVRHVFVQVWEEKLYLEIEHSVGGYFYRMVHNSCVNILKRGQSDNRLSNDPGFLLMQQVVLPLPGYLMQYKRQVALVHSGGVSLSLLSDKRYPLDLSSILKKGIKAFKNKCKAALKALMFQIRL</sequence>
<dbReference type="EMBL" id="FNBN01000012">
    <property type="protein sequence ID" value="SDH43787.1"/>
    <property type="molecule type" value="Genomic_DNA"/>
</dbReference>
<dbReference type="Gene3D" id="1.10.1740.10">
    <property type="match status" value="1"/>
</dbReference>
<organism evidence="1 2">
    <name type="scientific">Chitinophaga filiformis</name>
    <name type="common">Myxococcus filiformis</name>
    <name type="synonym">Flexibacter filiformis</name>
    <dbReference type="NCBI Taxonomy" id="104663"/>
    <lineage>
        <taxon>Bacteria</taxon>
        <taxon>Pseudomonadati</taxon>
        <taxon>Bacteroidota</taxon>
        <taxon>Chitinophagia</taxon>
        <taxon>Chitinophagales</taxon>
        <taxon>Chitinophagaceae</taxon>
        <taxon>Chitinophaga</taxon>
    </lineage>
</organism>
<dbReference type="GO" id="GO:0003700">
    <property type="term" value="F:DNA-binding transcription factor activity"/>
    <property type="evidence" value="ECO:0007669"/>
    <property type="project" value="InterPro"/>
</dbReference>
<dbReference type="GO" id="GO:0006352">
    <property type="term" value="P:DNA-templated transcription initiation"/>
    <property type="evidence" value="ECO:0007669"/>
    <property type="project" value="InterPro"/>
</dbReference>
<dbReference type="InterPro" id="IPR013325">
    <property type="entry name" value="RNA_pol_sigma_r2"/>
</dbReference>
<evidence type="ECO:0008006" key="3">
    <source>
        <dbReference type="Google" id="ProtNLM"/>
    </source>
</evidence>
<name>A0A1G8CEC5_CHIFI</name>
<dbReference type="STRING" id="104663.SAMN04488121_112114"/>
<evidence type="ECO:0000313" key="1">
    <source>
        <dbReference type="EMBL" id="SDH43787.1"/>
    </source>
</evidence>
<proteinExistence type="predicted"/>
<protein>
    <recommendedName>
        <fullName evidence="3">Sigma-70 region 2</fullName>
    </recommendedName>
</protein>
<evidence type="ECO:0000313" key="2">
    <source>
        <dbReference type="Proteomes" id="UP000199045"/>
    </source>
</evidence>